<organism evidence="1 2">
    <name type="scientific">Mesorhizobium plurifarium</name>
    <dbReference type="NCBI Taxonomy" id="69974"/>
    <lineage>
        <taxon>Bacteria</taxon>
        <taxon>Pseudomonadati</taxon>
        <taxon>Pseudomonadota</taxon>
        <taxon>Alphaproteobacteria</taxon>
        <taxon>Hyphomicrobiales</taxon>
        <taxon>Phyllobacteriaceae</taxon>
        <taxon>Mesorhizobium</taxon>
    </lineage>
</organism>
<name>A0A090EP59_MESPL</name>
<evidence type="ECO:0000313" key="1">
    <source>
        <dbReference type="EMBL" id="CDX30736.1"/>
    </source>
</evidence>
<dbReference type="AlphaFoldDB" id="A0A090EP59"/>
<dbReference type="Proteomes" id="UP000046373">
    <property type="component" value="Unassembled WGS sequence"/>
</dbReference>
<gene>
    <name evidence="1" type="ORF">MPLDJ20_140019</name>
</gene>
<proteinExistence type="predicted"/>
<sequence length="78" mass="8916">MDIQRSKGIERHKEPAFTSGVISGRKAAEAARRRIFNEGNQTWLTIKRDALEPQAATVTLKIWEKSAYRRAAKGWTIF</sequence>
<protein>
    <submittedName>
        <fullName evidence="1">Uncharacterized protein</fullName>
    </submittedName>
</protein>
<reference evidence="1 2" key="1">
    <citation type="submission" date="2014-08" db="EMBL/GenBank/DDBJ databases">
        <authorList>
            <person name="Moulin Lionel"/>
        </authorList>
    </citation>
    <scope>NUCLEOTIDE SEQUENCE [LARGE SCALE GENOMIC DNA]</scope>
</reference>
<evidence type="ECO:0000313" key="2">
    <source>
        <dbReference type="Proteomes" id="UP000046373"/>
    </source>
</evidence>
<accession>A0A090EP59</accession>
<dbReference type="EMBL" id="CCNB01000006">
    <property type="protein sequence ID" value="CDX30736.1"/>
    <property type="molecule type" value="Genomic_DNA"/>
</dbReference>